<evidence type="ECO:0000313" key="3">
    <source>
        <dbReference type="Proteomes" id="UP000494115"/>
    </source>
</evidence>
<dbReference type="InterPro" id="IPR024311">
    <property type="entry name" value="Lipocalin-like"/>
</dbReference>
<reference evidence="2 3" key="1">
    <citation type="submission" date="2020-04" db="EMBL/GenBank/DDBJ databases">
        <authorList>
            <person name="De Canck E."/>
        </authorList>
    </citation>
    <scope>NUCLEOTIDE SEQUENCE [LARGE SCALE GENOMIC DNA]</scope>
    <source>
        <strain evidence="2 3">LMG 28138</strain>
    </source>
</reference>
<organism evidence="2 3">
    <name type="scientific">Pararobbsia alpina</name>
    <dbReference type="NCBI Taxonomy" id="621374"/>
    <lineage>
        <taxon>Bacteria</taxon>
        <taxon>Pseudomonadati</taxon>
        <taxon>Pseudomonadota</taxon>
        <taxon>Betaproteobacteria</taxon>
        <taxon>Burkholderiales</taxon>
        <taxon>Burkholderiaceae</taxon>
        <taxon>Pararobbsia</taxon>
    </lineage>
</organism>
<dbReference type="AlphaFoldDB" id="A0A6S7BQQ7"/>
<gene>
    <name evidence="2" type="ORF">LMG28138_04035</name>
</gene>
<protein>
    <recommendedName>
        <fullName evidence="1">Lipocalin-like domain-containing protein</fullName>
    </recommendedName>
</protein>
<dbReference type="EMBL" id="CADIKM010000023">
    <property type="protein sequence ID" value="CAB3796273.1"/>
    <property type="molecule type" value="Genomic_DNA"/>
</dbReference>
<sequence length="147" mass="16621">MNKADIRGRWEIVSWTQEYDDGRVVYPMGQHLQGFIDYGPHGMFLVIERAQRGRFASGGQWSASDAEKAAAYNSYMSYAGGYEIEGDTIIHHVRHSLFPDWEGGVQRRLGSLKDGLLRLSARLEEGTEQARSANLTWRRAGDDQSVK</sequence>
<evidence type="ECO:0000259" key="1">
    <source>
        <dbReference type="Pfam" id="PF13924"/>
    </source>
</evidence>
<dbReference type="Proteomes" id="UP000494115">
    <property type="component" value="Unassembled WGS sequence"/>
</dbReference>
<name>A0A6S7BQQ7_9BURK</name>
<proteinExistence type="predicted"/>
<dbReference type="Pfam" id="PF13924">
    <property type="entry name" value="Lipocalin_5"/>
    <property type="match status" value="1"/>
</dbReference>
<dbReference type="RefSeq" id="WP_175106580.1">
    <property type="nucleotide sequence ID" value="NZ_CADIKM010000023.1"/>
</dbReference>
<feature type="domain" description="Lipocalin-like" evidence="1">
    <location>
        <begin position="8"/>
        <end position="140"/>
    </location>
</feature>
<accession>A0A6S7BQQ7</accession>
<keyword evidence="3" id="KW-1185">Reference proteome</keyword>
<evidence type="ECO:0000313" key="2">
    <source>
        <dbReference type="EMBL" id="CAB3796273.1"/>
    </source>
</evidence>